<feature type="transmembrane region" description="Helical" evidence="1">
    <location>
        <begin position="311"/>
        <end position="329"/>
    </location>
</feature>
<keyword evidence="1" id="KW-0472">Membrane</keyword>
<proteinExistence type="predicted"/>
<evidence type="ECO:0000256" key="1">
    <source>
        <dbReference type="SAM" id="Phobius"/>
    </source>
</evidence>
<keyword evidence="3" id="KW-1185">Reference proteome</keyword>
<keyword evidence="1" id="KW-0812">Transmembrane</keyword>
<keyword evidence="1" id="KW-1133">Transmembrane helix</keyword>
<reference evidence="2 3" key="1">
    <citation type="submission" date="2024-09" db="EMBL/GenBank/DDBJ databases">
        <title>Genome sequencing and assembly of Phytophthora oleae, isolate VK10A, causative agent of rot of olive drupes.</title>
        <authorList>
            <person name="Conti Taguali S."/>
            <person name="Riolo M."/>
            <person name="La Spada F."/>
            <person name="Cacciola S.O."/>
            <person name="Dionisio G."/>
        </authorList>
    </citation>
    <scope>NUCLEOTIDE SEQUENCE [LARGE SCALE GENOMIC DNA]</scope>
    <source>
        <strain evidence="2 3">VK10A</strain>
    </source>
</reference>
<dbReference type="AlphaFoldDB" id="A0ABD3FZG7"/>
<dbReference type="EMBL" id="JBIMZQ010000006">
    <property type="protein sequence ID" value="KAL3671170.1"/>
    <property type="molecule type" value="Genomic_DNA"/>
</dbReference>
<feature type="transmembrane region" description="Helical" evidence="1">
    <location>
        <begin position="220"/>
        <end position="237"/>
    </location>
</feature>
<evidence type="ECO:0000313" key="3">
    <source>
        <dbReference type="Proteomes" id="UP001632037"/>
    </source>
</evidence>
<dbReference type="Proteomes" id="UP001632037">
    <property type="component" value="Unassembled WGS sequence"/>
</dbReference>
<accession>A0ABD3FZG7</accession>
<gene>
    <name evidence="2" type="ORF">V7S43_004351</name>
</gene>
<comment type="caution">
    <text evidence="2">The sequence shown here is derived from an EMBL/GenBank/DDBJ whole genome shotgun (WGS) entry which is preliminary data.</text>
</comment>
<evidence type="ECO:0000313" key="2">
    <source>
        <dbReference type="EMBL" id="KAL3671170.1"/>
    </source>
</evidence>
<sequence>MLKANVISPAQATPVPLRRPSSIQDHSFQLDGVTTRDYSRWWTAQRILLAVWLIQGVLPLALQLRSYVNFVKLHRIPEKLAVPPNLPKETENLHEKCPVEAFVLAGVWWNHDPTHYYTVGNTTVCHIVVPQYNTHGNYVIGSEKTSPFHTAPSSCANDSFSFEIYLYHASVGFYSFYEEEVGTYCTKNRKSYMAVEVLGTYDINGVFLAEDTGSTKPRMSYWYSIAGAVWLIYRSLTIRRSYITCRRHGGRCDGMAEILQQHEAIVFVQESLRLSAHNATNFQRAALLYLIIEGIMTDLFLIIANDSWVSKVQYVSLGYNLSGLMLILFEMLERTKWLKEKWRLRIKRLFFSYETALVGELVTALVFQMVLSRLNASDFKRSKPTALAVSYYVWSLTCHGAVVLVILSIIASVRVPWALIYVWWKHRSLAVFSAPCCVDTVLGPRSRLIMLGGYCFQDGKLYYKKSALKAFGMMKVEVEDTCYLVLPKVHWISTPRDNLSVIGVISGHRVEPFNERPCSGIATLIDHKLGGVGSQQNAQPRSSKTSTARVMVWSGPGDGMLSSPTEAFFPSELTGNGV</sequence>
<protein>
    <submittedName>
        <fullName evidence="2">Uncharacterized protein</fullName>
    </submittedName>
</protein>
<name>A0ABD3FZG7_9STRA</name>
<feature type="transmembrane region" description="Helical" evidence="1">
    <location>
        <begin position="286"/>
        <end position="305"/>
    </location>
</feature>
<feature type="transmembrane region" description="Helical" evidence="1">
    <location>
        <begin position="391"/>
        <end position="424"/>
    </location>
</feature>
<organism evidence="2 3">
    <name type="scientific">Phytophthora oleae</name>
    <dbReference type="NCBI Taxonomy" id="2107226"/>
    <lineage>
        <taxon>Eukaryota</taxon>
        <taxon>Sar</taxon>
        <taxon>Stramenopiles</taxon>
        <taxon>Oomycota</taxon>
        <taxon>Peronosporomycetes</taxon>
        <taxon>Peronosporales</taxon>
        <taxon>Peronosporaceae</taxon>
        <taxon>Phytophthora</taxon>
    </lineage>
</organism>
<feature type="transmembrane region" description="Helical" evidence="1">
    <location>
        <begin position="350"/>
        <end position="371"/>
    </location>
</feature>